<dbReference type="InterPro" id="IPR056269">
    <property type="entry name" value="CUB_CDCP1_2nd_5th"/>
</dbReference>
<dbReference type="Pfam" id="PF23668">
    <property type="entry name" value="CUB_CDCP1_2"/>
    <property type="match status" value="1"/>
</dbReference>
<feature type="domain" description="CDCP1 third and sixth CUB" evidence="4">
    <location>
        <begin position="238"/>
        <end position="350"/>
    </location>
</feature>
<feature type="signal peptide" evidence="3">
    <location>
        <begin position="1"/>
        <end position="18"/>
    </location>
</feature>
<feature type="transmembrane region" description="Helical" evidence="2">
    <location>
        <begin position="358"/>
        <end position="382"/>
    </location>
</feature>
<dbReference type="PANTHER" id="PTHR14477:SF1">
    <property type="entry name" value="CUB DOMAIN-CONTAINING PROTEIN 1"/>
    <property type="match status" value="1"/>
</dbReference>
<accession>A0AAV2ME86</accession>
<keyword evidence="3" id="KW-0732">Signal</keyword>
<keyword evidence="7" id="KW-1185">Reference proteome</keyword>
<evidence type="ECO:0000313" key="7">
    <source>
        <dbReference type="Proteomes" id="UP001497482"/>
    </source>
</evidence>
<proteinExistence type="predicted"/>
<dbReference type="EMBL" id="OZ035829">
    <property type="protein sequence ID" value="CAL1611700.1"/>
    <property type="molecule type" value="Genomic_DNA"/>
</dbReference>
<gene>
    <name evidence="6" type="ORF">KC01_LOCUS38092</name>
</gene>
<reference evidence="6 7" key="1">
    <citation type="submission" date="2024-04" db="EMBL/GenBank/DDBJ databases">
        <authorList>
            <person name="Waldvogel A.-M."/>
            <person name="Schoenle A."/>
        </authorList>
    </citation>
    <scope>NUCLEOTIDE SEQUENCE [LARGE SCALE GENOMIC DNA]</scope>
</reference>
<keyword evidence="2" id="KW-0472">Membrane</keyword>
<name>A0AAV2ME86_KNICA</name>
<evidence type="ECO:0000259" key="5">
    <source>
        <dbReference type="Pfam" id="PF23668"/>
    </source>
</evidence>
<feature type="chain" id="PRO_5043999364" evidence="3">
    <location>
        <begin position="19"/>
        <end position="514"/>
    </location>
</feature>
<sequence length="514" mass="57331">MWRITAVMALGCVCVSLTDPDGAKREAQVVCEVNLRTLPGFSLQLRSNISSGCTIKTKTKTRTGTGTRTGTWDLISLSPGTLTQLQFDQCQPQDVQVTAAKTLGCSSVGSCSRLYLAVPSLPSCLLPSLLLVSWSLSLPPAGTVELGCSSGTLRRELPGQLCNDSLTISLHEHDKGHGEGHGDGEGHGEGHSNIGTFCRGGSITKLQIHNNISIAIRGRGALQPGDVLTARVKDEITESYIVRVSPQRQRPLVLATPGWPAGMRADSTLSWIVSVPPKMEAWLQFSDLRQPKCSHRHTAIRIRRLDRQEEEFSRREDEEVLEEVRVSSSFFLNMSNCLPENGVFRVLTRVTLRRDQTLIIVVSSVAALLLVFILILIVVCLVTRQKKTVPQTSIYSSFLQNPVRSEEEHVYEDIEDTLVYSHLLRKGETLGTHGEFQENQGNQENQEFQENQENQAEVCSYQDFVQEQKPELPQRPQSHTLHMEENLLYEIKKGERMEEEEEEGEEKEEGEEEG</sequence>
<feature type="domain" description="CDCP1 second and fifth CUB" evidence="5">
    <location>
        <begin position="133"/>
        <end position="216"/>
    </location>
</feature>
<dbReference type="PANTHER" id="PTHR14477">
    <property type="entry name" value="CUB DOMAIN-CONTAINING PROTEIN 1"/>
    <property type="match status" value="1"/>
</dbReference>
<evidence type="ECO:0000256" key="3">
    <source>
        <dbReference type="SAM" id="SignalP"/>
    </source>
</evidence>
<dbReference type="AlphaFoldDB" id="A0AAV2ME86"/>
<protein>
    <submittedName>
        <fullName evidence="6">Uncharacterized protein</fullName>
    </submittedName>
</protein>
<organism evidence="6 7">
    <name type="scientific">Knipowitschia caucasica</name>
    <name type="common">Caucasian dwarf goby</name>
    <name type="synonym">Pomatoschistus caucasicus</name>
    <dbReference type="NCBI Taxonomy" id="637954"/>
    <lineage>
        <taxon>Eukaryota</taxon>
        <taxon>Metazoa</taxon>
        <taxon>Chordata</taxon>
        <taxon>Craniata</taxon>
        <taxon>Vertebrata</taxon>
        <taxon>Euteleostomi</taxon>
        <taxon>Actinopterygii</taxon>
        <taxon>Neopterygii</taxon>
        <taxon>Teleostei</taxon>
        <taxon>Neoteleostei</taxon>
        <taxon>Acanthomorphata</taxon>
        <taxon>Gobiaria</taxon>
        <taxon>Gobiiformes</taxon>
        <taxon>Gobioidei</taxon>
        <taxon>Gobiidae</taxon>
        <taxon>Gobiinae</taxon>
        <taxon>Knipowitschia</taxon>
    </lineage>
</organism>
<dbReference type="InterPro" id="IPR038811">
    <property type="entry name" value="CDCP1"/>
</dbReference>
<evidence type="ECO:0000313" key="6">
    <source>
        <dbReference type="EMBL" id="CAL1611700.1"/>
    </source>
</evidence>
<keyword evidence="2" id="KW-0812">Transmembrane</keyword>
<feature type="compositionally biased region" description="Acidic residues" evidence="1">
    <location>
        <begin position="497"/>
        <end position="514"/>
    </location>
</feature>
<dbReference type="Proteomes" id="UP001497482">
    <property type="component" value="Chromosome 7"/>
</dbReference>
<keyword evidence="2" id="KW-1133">Transmembrane helix</keyword>
<feature type="region of interest" description="Disordered" evidence="1">
    <location>
        <begin position="172"/>
        <end position="191"/>
    </location>
</feature>
<feature type="compositionally biased region" description="Basic and acidic residues" evidence="1">
    <location>
        <begin position="172"/>
        <end position="190"/>
    </location>
</feature>
<evidence type="ECO:0000256" key="2">
    <source>
        <dbReference type="SAM" id="Phobius"/>
    </source>
</evidence>
<dbReference type="Pfam" id="PF23665">
    <property type="entry name" value="CDCP1_CUB_6"/>
    <property type="match status" value="1"/>
</dbReference>
<dbReference type="InterPro" id="IPR056266">
    <property type="entry name" value="CDCP1_CUB_3rd_6th"/>
</dbReference>
<feature type="region of interest" description="Disordered" evidence="1">
    <location>
        <begin position="490"/>
        <end position="514"/>
    </location>
</feature>
<evidence type="ECO:0000259" key="4">
    <source>
        <dbReference type="Pfam" id="PF23665"/>
    </source>
</evidence>
<evidence type="ECO:0000256" key="1">
    <source>
        <dbReference type="SAM" id="MobiDB-lite"/>
    </source>
</evidence>